<name>A0A5B7KIC9_PORTR</name>
<sequence length="97" mass="10497">MSKKKEKKEEEECSGVKDIQVSIVHEKNVISLSPLPGQSCVMPSVACEVPRVCDQEVAIKIIPLGRSSGHEGGGECGTRQGELHKGEVSEVAGWRRI</sequence>
<gene>
    <name evidence="2" type="ORF">E2C01_100600</name>
</gene>
<dbReference type="EMBL" id="VSRR010143302">
    <property type="protein sequence ID" value="MPD04889.1"/>
    <property type="molecule type" value="Genomic_DNA"/>
</dbReference>
<feature type="region of interest" description="Disordered" evidence="1">
    <location>
        <begin position="69"/>
        <end position="97"/>
    </location>
</feature>
<evidence type="ECO:0000313" key="3">
    <source>
        <dbReference type="Proteomes" id="UP000324222"/>
    </source>
</evidence>
<keyword evidence="3" id="KW-1185">Reference proteome</keyword>
<dbReference type="Proteomes" id="UP000324222">
    <property type="component" value="Unassembled WGS sequence"/>
</dbReference>
<accession>A0A5B7KIC9</accession>
<reference evidence="2 3" key="1">
    <citation type="submission" date="2019-05" db="EMBL/GenBank/DDBJ databases">
        <title>Another draft genome of Portunus trituberculatus and its Hox gene families provides insights of decapod evolution.</title>
        <authorList>
            <person name="Jeong J.-H."/>
            <person name="Song I."/>
            <person name="Kim S."/>
            <person name="Choi T."/>
            <person name="Kim D."/>
            <person name="Ryu S."/>
            <person name="Kim W."/>
        </authorList>
    </citation>
    <scope>NUCLEOTIDE SEQUENCE [LARGE SCALE GENOMIC DNA]</scope>
    <source>
        <tissue evidence="2">Muscle</tissue>
    </source>
</reference>
<evidence type="ECO:0000313" key="2">
    <source>
        <dbReference type="EMBL" id="MPD04889.1"/>
    </source>
</evidence>
<proteinExistence type="predicted"/>
<comment type="caution">
    <text evidence="2">The sequence shown here is derived from an EMBL/GenBank/DDBJ whole genome shotgun (WGS) entry which is preliminary data.</text>
</comment>
<dbReference type="AlphaFoldDB" id="A0A5B7KIC9"/>
<protein>
    <submittedName>
        <fullName evidence="2">Uncharacterized protein</fullName>
    </submittedName>
</protein>
<evidence type="ECO:0000256" key="1">
    <source>
        <dbReference type="SAM" id="MobiDB-lite"/>
    </source>
</evidence>
<organism evidence="2 3">
    <name type="scientific">Portunus trituberculatus</name>
    <name type="common">Swimming crab</name>
    <name type="synonym">Neptunus trituberculatus</name>
    <dbReference type="NCBI Taxonomy" id="210409"/>
    <lineage>
        <taxon>Eukaryota</taxon>
        <taxon>Metazoa</taxon>
        <taxon>Ecdysozoa</taxon>
        <taxon>Arthropoda</taxon>
        <taxon>Crustacea</taxon>
        <taxon>Multicrustacea</taxon>
        <taxon>Malacostraca</taxon>
        <taxon>Eumalacostraca</taxon>
        <taxon>Eucarida</taxon>
        <taxon>Decapoda</taxon>
        <taxon>Pleocyemata</taxon>
        <taxon>Brachyura</taxon>
        <taxon>Eubrachyura</taxon>
        <taxon>Portunoidea</taxon>
        <taxon>Portunidae</taxon>
        <taxon>Portuninae</taxon>
        <taxon>Portunus</taxon>
    </lineage>
</organism>